<evidence type="ECO:0000313" key="1">
    <source>
        <dbReference type="EMBL" id="KAL3791918.1"/>
    </source>
</evidence>
<reference evidence="1 2" key="1">
    <citation type="journal article" date="2020" name="G3 (Bethesda)">
        <title>Improved Reference Genome for Cyclotella cryptica CCMP332, a Model for Cell Wall Morphogenesis, Salinity Adaptation, and Lipid Production in Diatoms (Bacillariophyta).</title>
        <authorList>
            <person name="Roberts W.R."/>
            <person name="Downey K.M."/>
            <person name="Ruck E.C."/>
            <person name="Traller J.C."/>
            <person name="Alverson A.J."/>
        </authorList>
    </citation>
    <scope>NUCLEOTIDE SEQUENCE [LARGE SCALE GENOMIC DNA]</scope>
    <source>
        <strain evidence="1 2">CCMP332</strain>
    </source>
</reference>
<dbReference type="Proteomes" id="UP001516023">
    <property type="component" value="Unassembled WGS sequence"/>
</dbReference>
<dbReference type="EMBL" id="JABMIG020000108">
    <property type="protein sequence ID" value="KAL3791918.1"/>
    <property type="molecule type" value="Genomic_DNA"/>
</dbReference>
<gene>
    <name evidence="1" type="ORF">HJC23_010778</name>
</gene>
<protein>
    <submittedName>
        <fullName evidence="1">Uncharacterized protein</fullName>
    </submittedName>
</protein>
<evidence type="ECO:0000313" key="2">
    <source>
        <dbReference type="Proteomes" id="UP001516023"/>
    </source>
</evidence>
<sequence length="113" mass="12794">MEEDDGDGGMGEDEKVLERFVFEFGMDPIVLAPQDGLSMHSPIVMDVAASNDGEMDIKDLYRFCQSEVLKFDAVLTGEAWTQLEFSMRQCLLRMLALPRCRRRIGETPVNMSL</sequence>
<comment type="caution">
    <text evidence="1">The sequence shown here is derived from an EMBL/GenBank/DDBJ whole genome shotgun (WGS) entry which is preliminary data.</text>
</comment>
<proteinExistence type="predicted"/>
<organism evidence="1 2">
    <name type="scientific">Cyclotella cryptica</name>
    <dbReference type="NCBI Taxonomy" id="29204"/>
    <lineage>
        <taxon>Eukaryota</taxon>
        <taxon>Sar</taxon>
        <taxon>Stramenopiles</taxon>
        <taxon>Ochrophyta</taxon>
        <taxon>Bacillariophyta</taxon>
        <taxon>Coscinodiscophyceae</taxon>
        <taxon>Thalassiosirophycidae</taxon>
        <taxon>Stephanodiscales</taxon>
        <taxon>Stephanodiscaceae</taxon>
        <taxon>Cyclotella</taxon>
    </lineage>
</organism>
<accession>A0ABD3PUZ3</accession>
<dbReference type="AlphaFoldDB" id="A0ABD3PUZ3"/>
<name>A0ABD3PUZ3_9STRA</name>
<keyword evidence="2" id="KW-1185">Reference proteome</keyword>